<keyword evidence="1" id="KW-0732">Signal</keyword>
<gene>
    <name evidence="2" type="ORF">HELGO_WM37800</name>
</gene>
<feature type="chain" id="PRO_5028371831" evidence="1">
    <location>
        <begin position="24"/>
        <end position="41"/>
    </location>
</feature>
<sequence length="41" mass="4542">MRGTTTIILRLFMSILQANSSQANVTAVTTKGEENAYHFLI</sequence>
<proteinExistence type="predicted"/>
<dbReference type="AlphaFoldDB" id="A0A6S6SWG6"/>
<reference evidence="2" key="1">
    <citation type="submission" date="2020-01" db="EMBL/GenBank/DDBJ databases">
        <authorList>
            <person name="Meier V. D."/>
            <person name="Meier V D."/>
        </authorList>
    </citation>
    <scope>NUCLEOTIDE SEQUENCE</scope>
    <source>
        <strain evidence="2">HLG_WM_MAG_03</strain>
    </source>
</reference>
<evidence type="ECO:0000256" key="1">
    <source>
        <dbReference type="SAM" id="SignalP"/>
    </source>
</evidence>
<protein>
    <submittedName>
        <fullName evidence="2">Uncharacterized protein</fullName>
    </submittedName>
</protein>
<name>A0A6S6SWG6_9BACT</name>
<evidence type="ECO:0000313" key="2">
    <source>
        <dbReference type="EMBL" id="CAA6806931.1"/>
    </source>
</evidence>
<organism evidence="2">
    <name type="scientific">uncultured Sulfurovum sp</name>
    <dbReference type="NCBI Taxonomy" id="269237"/>
    <lineage>
        <taxon>Bacteria</taxon>
        <taxon>Pseudomonadati</taxon>
        <taxon>Campylobacterota</taxon>
        <taxon>Epsilonproteobacteria</taxon>
        <taxon>Campylobacterales</taxon>
        <taxon>Sulfurovaceae</taxon>
        <taxon>Sulfurovum</taxon>
        <taxon>environmental samples</taxon>
    </lineage>
</organism>
<accession>A0A6S6SWG6</accession>
<feature type="signal peptide" evidence="1">
    <location>
        <begin position="1"/>
        <end position="23"/>
    </location>
</feature>
<dbReference type="EMBL" id="CACVAR010000157">
    <property type="protein sequence ID" value="CAA6806931.1"/>
    <property type="molecule type" value="Genomic_DNA"/>
</dbReference>